<dbReference type="EMBL" id="SFBL01000029">
    <property type="protein sequence ID" value="TRU28937.1"/>
    <property type="molecule type" value="Genomic_DNA"/>
</dbReference>
<dbReference type="Gene3D" id="3.30.40.10">
    <property type="entry name" value="Zinc/RING finger domain, C3HC4 (zinc finger)"/>
    <property type="match status" value="1"/>
</dbReference>
<protein>
    <submittedName>
        <fullName evidence="1">Uncharacterized protein</fullName>
    </submittedName>
</protein>
<comment type="caution">
    <text evidence="1">The sequence shown here is derived from an EMBL/GenBank/DDBJ whole genome shotgun (WGS) entry which is preliminary data.</text>
</comment>
<organism evidence="1 2">
    <name type="scientific">Microcystis aeruginosa Ma_SC_T_19800800_S464</name>
    <dbReference type="NCBI Taxonomy" id="2486257"/>
    <lineage>
        <taxon>Bacteria</taxon>
        <taxon>Bacillati</taxon>
        <taxon>Cyanobacteriota</taxon>
        <taxon>Cyanophyceae</taxon>
        <taxon>Oscillatoriophycideae</taxon>
        <taxon>Chroococcales</taxon>
        <taxon>Microcystaceae</taxon>
        <taxon>Microcystis</taxon>
    </lineage>
</organism>
<dbReference type="Proteomes" id="UP000319313">
    <property type="component" value="Unassembled WGS sequence"/>
</dbReference>
<proteinExistence type="predicted"/>
<accession>A0A552E360</accession>
<dbReference type="AlphaFoldDB" id="A0A552E360"/>
<sequence>MDKDQRNDLAKKMGGLLINFALTSATQKLEDLKTASVCNHCEKTRTNYMTRCCHQPICHACFLSNRQDKDSGYSRFGASRSSYWGETTFRCPFCEKEMSKTHLDPDSMASFYQTLDQENLSFVVKIDNPKEGGNWS</sequence>
<name>A0A552E360_MICAE</name>
<dbReference type="InterPro" id="IPR013083">
    <property type="entry name" value="Znf_RING/FYVE/PHD"/>
</dbReference>
<gene>
    <name evidence="1" type="ORF">EWV81_03760</name>
</gene>
<evidence type="ECO:0000313" key="2">
    <source>
        <dbReference type="Proteomes" id="UP000319313"/>
    </source>
</evidence>
<reference evidence="1 2" key="1">
    <citation type="submission" date="2019-01" db="EMBL/GenBank/DDBJ databases">
        <title>Coherence of Microcystis species and biogeography revealed through population genomics.</title>
        <authorList>
            <person name="Perez-Carrascal O.M."/>
            <person name="Terrat Y."/>
            <person name="Giani A."/>
            <person name="Fortin N."/>
            <person name="Tromas N."/>
            <person name="Shapiro B.J."/>
        </authorList>
    </citation>
    <scope>NUCLEOTIDE SEQUENCE [LARGE SCALE GENOMIC DNA]</scope>
    <source>
        <strain evidence="1">Ma_SC_T_19800800_S464</strain>
    </source>
</reference>
<evidence type="ECO:0000313" key="1">
    <source>
        <dbReference type="EMBL" id="TRU28937.1"/>
    </source>
</evidence>